<evidence type="ECO:0000313" key="3">
    <source>
        <dbReference type="EMBL" id="MBE1534374.1"/>
    </source>
</evidence>
<accession>A0ABR9JVE0</accession>
<keyword evidence="4" id="KW-1185">Reference proteome</keyword>
<evidence type="ECO:0000313" key="4">
    <source>
        <dbReference type="Proteomes" id="UP000627838"/>
    </source>
</evidence>
<feature type="domain" description="DUF1707" evidence="2">
    <location>
        <begin position="8"/>
        <end position="58"/>
    </location>
</feature>
<name>A0ABR9JVE0_9ACTN</name>
<feature type="region of interest" description="Disordered" evidence="1">
    <location>
        <begin position="1"/>
        <end position="26"/>
    </location>
</feature>
<sequence>MSTDLPETRAAHGDRERAPDALRITGGDDRLGAAELGIRVENALNARTLGELAALTADPPSVPEPEQAVHAKVFERVRC</sequence>
<gene>
    <name evidence="3" type="ORF">H4W34_004207</name>
</gene>
<organism evidence="3 4">
    <name type="scientific">Actinomadura algeriensis</name>
    <dbReference type="NCBI Taxonomy" id="1679523"/>
    <lineage>
        <taxon>Bacteria</taxon>
        <taxon>Bacillati</taxon>
        <taxon>Actinomycetota</taxon>
        <taxon>Actinomycetes</taxon>
        <taxon>Streptosporangiales</taxon>
        <taxon>Thermomonosporaceae</taxon>
        <taxon>Actinomadura</taxon>
    </lineage>
</organism>
<dbReference type="RefSeq" id="WP_192760761.1">
    <property type="nucleotide sequence ID" value="NZ_JADBDZ010000001.1"/>
</dbReference>
<evidence type="ECO:0000259" key="2">
    <source>
        <dbReference type="Pfam" id="PF08044"/>
    </source>
</evidence>
<dbReference type="Proteomes" id="UP000627838">
    <property type="component" value="Unassembled WGS sequence"/>
</dbReference>
<evidence type="ECO:0000256" key="1">
    <source>
        <dbReference type="SAM" id="MobiDB-lite"/>
    </source>
</evidence>
<comment type="caution">
    <text evidence="3">The sequence shown here is derived from an EMBL/GenBank/DDBJ whole genome shotgun (WGS) entry which is preliminary data.</text>
</comment>
<reference evidence="3 4" key="1">
    <citation type="submission" date="2020-10" db="EMBL/GenBank/DDBJ databases">
        <title>Sequencing the genomes of 1000 actinobacteria strains.</title>
        <authorList>
            <person name="Klenk H.-P."/>
        </authorList>
    </citation>
    <scope>NUCLEOTIDE SEQUENCE [LARGE SCALE GENOMIC DNA]</scope>
    <source>
        <strain evidence="3 4">DSM 46744</strain>
    </source>
</reference>
<dbReference type="Pfam" id="PF08044">
    <property type="entry name" value="DUF1707"/>
    <property type="match status" value="1"/>
</dbReference>
<proteinExistence type="predicted"/>
<protein>
    <recommendedName>
        <fullName evidence="2">DUF1707 domain-containing protein</fullName>
    </recommendedName>
</protein>
<dbReference type="EMBL" id="JADBDZ010000001">
    <property type="protein sequence ID" value="MBE1534374.1"/>
    <property type="molecule type" value="Genomic_DNA"/>
</dbReference>
<dbReference type="InterPro" id="IPR012551">
    <property type="entry name" value="DUF1707_SHOCT-like"/>
</dbReference>